<feature type="compositionally biased region" description="Polar residues" evidence="2">
    <location>
        <begin position="201"/>
        <end position="216"/>
    </location>
</feature>
<proteinExistence type="predicted"/>
<evidence type="ECO:0000256" key="1">
    <source>
        <dbReference type="SAM" id="Coils"/>
    </source>
</evidence>
<dbReference type="SUPFAM" id="SSF57997">
    <property type="entry name" value="Tropomyosin"/>
    <property type="match status" value="1"/>
</dbReference>
<protein>
    <recommendedName>
        <fullName evidence="5">M protein repeat protein</fullName>
    </recommendedName>
</protein>
<feature type="region of interest" description="Disordered" evidence="2">
    <location>
        <begin position="428"/>
        <end position="509"/>
    </location>
</feature>
<evidence type="ECO:0008006" key="5">
    <source>
        <dbReference type="Google" id="ProtNLM"/>
    </source>
</evidence>
<dbReference type="EMBL" id="NHZQ01000422">
    <property type="protein sequence ID" value="PSK35906.1"/>
    <property type="molecule type" value="Genomic_DNA"/>
</dbReference>
<feature type="compositionally biased region" description="Basic and acidic residues" evidence="2">
    <location>
        <begin position="36"/>
        <end position="75"/>
    </location>
</feature>
<accession>A0A2P7YIV1</accession>
<dbReference type="AlphaFoldDB" id="A0A2P7YIV1"/>
<dbReference type="Gene3D" id="1.10.287.1490">
    <property type="match status" value="1"/>
</dbReference>
<name>A0A2P7YIV1_9PEZI</name>
<feature type="region of interest" description="Disordered" evidence="2">
    <location>
        <begin position="1"/>
        <end position="129"/>
    </location>
</feature>
<organism evidence="3 4">
    <name type="scientific">Elsinoe australis</name>
    <dbReference type="NCBI Taxonomy" id="40998"/>
    <lineage>
        <taxon>Eukaryota</taxon>
        <taxon>Fungi</taxon>
        <taxon>Dikarya</taxon>
        <taxon>Ascomycota</taxon>
        <taxon>Pezizomycotina</taxon>
        <taxon>Dothideomycetes</taxon>
        <taxon>Dothideomycetidae</taxon>
        <taxon>Myriangiales</taxon>
        <taxon>Elsinoaceae</taxon>
        <taxon>Elsinoe</taxon>
    </lineage>
</organism>
<feature type="region of interest" description="Disordered" evidence="2">
    <location>
        <begin position="273"/>
        <end position="315"/>
    </location>
</feature>
<comment type="caution">
    <text evidence="3">The sequence shown here is derived from an EMBL/GenBank/DDBJ whole genome shotgun (WGS) entry which is preliminary data.</text>
</comment>
<feature type="compositionally biased region" description="Basic and acidic residues" evidence="2">
    <location>
        <begin position="1"/>
        <end position="25"/>
    </location>
</feature>
<feature type="region of interest" description="Disordered" evidence="2">
    <location>
        <begin position="184"/>
        <end position="237"/>
    </location>
</feature>
<dbReference type="STRING" id="40998.A0A2P7YIV1"/>
<feature type="compositionally biased region" description="Basic residues" evidence="2">
    <location>
        <begin position="26"/>
        <end position="35"/>
    </location>
</feature>
<gene>
    <name evidence="3" type="ORF">B9Z65_5721</name>
</gene>
<keyword evidence="4" id="KW-1185">Reference proteome</keyword>
<dbReference type="OrthoDB" id="5413982at2759"/>
<keyword evidence="1" id="KW-0175">Coiled coil</keyword>
<evidence type="ECO:0000256" key="2">
    <source>
        <dbReference type="SAM" id="MobiDB-lite"/>
    </source>
</evidence>
<reference evidence="3 4" key="1">
    <citation type="submission" date="2017-05" db="EMBL/GenBank/DDBJ databases">
        <title>Draft genome sequence of Elsinoe australis.</title>
        <authorList>
            <person name="Cheng Q."/>
        </authorList>
    </citation>
    <scope>NUCLEOTIDE SEQUENCE [LARGE SCALE GENOMIC DNA]</scope>
    <source>
        <strain evidence="3 4">NL1</strain>
    </source>
</reference>
<feature type="compositionally biased region" description="Polar residues" evidence="2">
    <location>
        <begin position="92"/>
        <end position="101"/>
    </location>
</feature>
<sequence>MADADDKEKAEKLAAAKKRFEQLKKQKEKGKKGGAKKKEDKAEDAVTKSEETAEVKDAEEGNKPEPVEEESKATPEEVDDSKEDAEKPKPQRTPSVTLQSRQRSESFRKGSTTSSGLKSPGLPIVDSEGEVQELYRKQAARIEELEKQVEAQSQIEAKLRKTEEELEQLREGSDDVVALKSKAAQADETAAEVERLKKSELSSTQRQLTQAQQSASNRRKSSAGVPSDLTAQLASKTSTIESLELELSNLKYQISVHESDKSAHEINVKNLEQRATAAEQKSTSLQSEIDKLKETLSAPATETKSTDADNDPESLQRKISVLESSVRTAESTTDAATNRATNLESKIETLTKWHRESSTQNATREKEVKDLKARVKALTQARTDAAGEDLSDLEDEEREKLNSRIRDLEAENFELRRGVWRDKRAALQPGMEDGGEGAGSPLYEDVDLNGSGSNPYGGRPSFGAGGRQSSTFSDVLHSGISAFTGRDNPRGPRRGSDVRGQRKQSMSLLSEDGFDEDAFRMAQEDEAKARIERIREVKRGLENWRGWRMDLADQRQAGLPGFVTGPVFEV</sequence>
<feature type="compositionally biased region" description="Basic and acidic residues" evidence="2">
    <location>
        <begin position="487"/>
        <end position="500"/>
    </location>
</feature>
<evidence type="ECO:0000313" key="4">
    <source>
        <dbReference type="Proteomes" id="UP000243723"/>
    </source>
</evidence>
<dbReference type="Proteomes" id="UP000243723">
    <property type="component" value="Unassembled WGS sequence"/>
</dbReference>
<feature type="coiled-coil region" evidence="1">
    <location>
        <begin position="361"/>
        <end position="418"/>
    </location>
</feature>
<evidence type="ECO:0000313" key="3">
    <source>
        <dbReference type="EMBL" id="PSK35906.1"/>
    </source>
</evidence>